<keyword evidence="1" id="KW-1133">Transmembrane helix</keyword>
<accession>A0A0D0AG52</accession>
<reference evidence="2 3" key="1">
    <citation type="submission" date="2014-04" db="EMBL/GenBank/DDBJ databases">
        <authorList>
            <consortium name="DOE Joint Genome Institute"/>
            <person name="Kuo A."/>
            <person name="Ruytinx J."/>
            <person name="Rineau F."/>
            <person name="Colpaert J."/>
            <person name="Kohler A."/>
            <person name="Nagy L.G."/>
            <person name="Floudas D."/>
            <person name="Copeland A."/>
            <person name="Barry K.W."/>
            <person name="Cichocki N."/>
            <person name="Veneault-Fourrey C."/>
            <person name="LaButti K."/>
            <person name="Lindquist E.A."/>
            <person name="Lipzen A."/>
            <person name="Lundell T."/>
            <person name="Morin E."/>
            <person name="Murat C."/>
            <person name="Sun H."/>
            <person name="Tunlid A."/>
            <person name="Henrissat B."/>
            <person name="Grigoriev I.V."/>
            <person name="Hibbett D.S."/>
            <person name="Martin F."/>
            <person name="Nordberg H.P."/>
            <person name="Cantor M.N."/>
            <person name="Hua S.X."/>
        </authorList>
    </citation>
    <scope>NUCLEOTIDE SEQUENCE [LARGE SCALE GENOMIC DNA]</scope>
    <source>
        <strain evidence="2 3">UH-Slu-Lm8-n1</strain>
    </source>
</reference>
<dbReference type="STRING" id="930992.A0A0D0AG52"/>
<dbReference type="HOGENOM" id="CLU_003703_13_3_1"/>
<keyword evidence="3" id="KW-1185">Reference proteome</keyword>
<organism evidence="2 3">
    <name type="scientific">Suillus luteus UH-Slu-Lm8-n1</name>
    <dbReference type="NCBI Taxonomy" id="930992"/>
    <lineage>
        <taxon>Eukaryota</taxon>
        <taxon>Fungi</taxon>
        <taxon>Dikarya</taxon>
        <taxon>Basidiomycota</taxon>
        <taxon>Agaricomycotina</taxon>
        <taxon>Agaricomycetes</taxon>
        <taxon>Agaricomycetidae</taxon>
        <taxon>Boletales</taxon>
        <taxon>Suillineae</taxon>
        <taxon>Suillaceae</taxon>
        <taxon>Suillus</taxon>
    </lineage>
</organism>
<keyword evidence="1" id="KW-0472">Membrane</keyword>
<name>A0A0D0AG52_9AGAM</name>
<feature type="transmembrane region" description="Helical" evidence="1">
    <location>
        <begin position="56"/>
        <end position="74"/>
    </location>
</feature>
<reference evidence="3" key="2">
    <citation type="submission" date="2015-01" db="EMBL/GenBank/DDBJ databases">
        <title>Evolutionary Origins and Diversification of the Mycorrhizal Mutualists.</title>
        <authorList>
            <consortium name="DOE Joint Genome Institute"/>
            <consortium name="Mycorrhizal Genomics Consortium"/>
            <person name="Kohler A."/>
            <person name="Kuo A."/>
            <person name="Nagy L.G."/>
            <person name="Floudas D."/>
            <person name="Copeland A."/>
            <person name="Barry K.W."/>
            <person name="Cichocki N."/>
            <person name="Veneault-Fourrey C."/>
            <person name="LaButti K."/>
            <person name="Lindquist E.A."/>
            <person name="Lipzen A."/>
            <person name="Lundell T."/>
            <person name="Morin E."/>
            <person name="Murat C."/>
            <person name="Riley R."/>
            <person name="Ohm R."/>
            <person name="Sun H."/>
            <person name="Tunlid A."/>
            <person name="Henrissat B."/>
            <person name="Grigoriev I.V."/>
            <person name="Hibbett D.S."/>
            <person name="Martin F."/>
        </authorList>
    </citation>
    <scope>NUCLEOTIDE SEQUENCE [LARGE SCALE GENOMIC DNA]</scope>
    <source>
        <strain evidence="3">UH-Slu-Lm8-n1</strain>
    </source>
</reference>
<dbReference type="Pfam" id="PF18758">
    <property type="entry name" value="KDZ"/>
    <property type="match status" value="1"/>
</dbReference>
<dbReference type="AlphaFoldDB" id="A0A0D0AG52"/>
<proteinExistence type="predicted"/>
<dbReference type="PANTHER" id="PTHR33104:SF2">
    <property type="entry name" value="CXC3 LIKE CYSTEINE CLUSTER DOMAIN-CONTAINING PROTEIN"/>
    <property type="match status" value="1"/>
</dbReference>
<protein>
    <submittedName>
        <fullName evidence="2">Unplaced genomic scaffold CY34scaffold_864, whole genome shotgun sequence</fullName>
    </submittedName>
</protein>
<dbReference type="InterPro" id="IPR040521">
    <property type="entry name" value="KDZ"/>
</dbReference>
<dbReference type="EMBL" id="KN835995">
    <property type="protein sequence ID" value="KIK33207.1"/>
    <property type="molecule type" value="Genomic_DNA"/>
</dbReference>
<dbReference type="OrthoDB" id="3261436at2759"/>
<dbReference type="InParanoid" id="A0A0D0AG52"/>
<evidence type="ECO:0000313" key="2">
    <source>
        <dbReference type="EMBL" id="KIK33207.1"/>
    </source>
</evidence>
<evidence type="ECO:0000256" key="1">
    <source>
        <dbReference type="SAM" id="Phobius"/>
    </source>
</evidence>
<evidence type="ECO:0000313" key="3">
    <source>
        <dbReference type="Proteomes" id="UP000054485"/>
    </source>
</evidence>
<sequence length="584" mass="66901">MVSNKSHNAVNLVDTKSSRGLAATGVGTIDCARHDMKLPNGVGDLQKGERYINMNYIMCSALLILAMSMINISYDIACQWHKRLWTRMETMPERLSPPHESSLICFFVPKFHIQAHVDKCRTNFSFNWSRYVGRTDGEAPEWGWSNINRVASSTKEMGPGARQDTLDDHFGDWNWKKITALDLWRTLHKKMIEAVKWTKEHSEALSELEKTIQPALIAQWKAEVESWEEDNSSPNPFESRFNRIPQDLQAGINVSLHTDVSPSGLITSGMDLKDQQARLRSSLANVSLHNTDNQKATTQTQIASLQRRLDAWAHIQELYMPVVCQLRHRSSEASRRPQELKPEEFNLWLPSQLPAGTPLDLTLAGHEWELRYAQALDALNEVRSHLRLRSHMYKYKDKNVRGQVGSTRAKKIIDAVESRKHASVLKYRRVCSALLSLGHRLEKCGWELTMRPLLDSDVKPMGDMEQQGRGTISWIWLDSRADNSCTENERIQDCVRLEWCKARARAHRWSEEVELLLEEMRRVLAFLRWQGSWWKERITLRTLNSAPAQEGLLWSDVPTLVSGGLLIPESGEIDMPTIDAPPQL</sequence>
<keyword evidence="1" id="KW-0812">Transmembrane</keyword>
<dbReference type="PANTHER" id="PTHR33104">
    <property type="entry name" value="SI:DKEY-29D5.2"/>
    <property type="match status" value="1"/>
</dbReference>
<gene>
    <name evidence="2" type="ORF">CY34DRAFT_18510</name>
</gene>
<dbReference type="Proteomes" id="UP000054485">
    <property type="component" value="Unassembled WGS sequence"/>
</dbReference>